<dbReference type="AlphaFoldDB" id="A0A5E7WAB1"/>
<sequence>MSELVKQAIEHWPSVSWLLTRPESEAEYNRLVESRDELRGMMGNDELHPLEGLVSIIGDHIETYDRAHRSMPI</sequence>
<proteinExistence type="predicted"/>
<evidence type="ECO:0000313" key="2">
    <source>
        <dbReference type="Proteomes" id="UP000325645"/>
    </source>
</evidence>
<accession>A0A5E7WAB1</accession>
<evidence type="ECO:0000313" key="1">
    <source>
        <dbReference type="EMBL" id="VVQ31886.1"/>
    </source>
</evidence>
<reference evidence="1 2" key="1">
    <citation type="submission" date="2019-09" db="EMBL/GenBank/DDBJ databases">
        <authorList>
            <person name="Chandra G."/>
            <person name="Truman W A."/>
        </authorList>
    </citation>
    <scope>NUCLEOTIDE SEQUENCE [LARGE SCALE GENOMIC DNA]</scope>
    <source>
        <strain evidence="1">PS943</strain>
    </source>
</reference>
<dbReference type="EMBL" id="CABVJH010000004">
    <property type="protein sequence ID" value="VVQ31886.1"/>
    <property type="molecule type" value="Genomic_DNA"/>
</dbReference>
<gene>
    <name evidence="1" type="ORF">PS943_02572</name>
</gene>
<protein>
    <submittedName>
        <fullName evidence="1">Uncharacterized protein</fullName>
    </submittedName>
</protein>
<dbReference type="RefSeq" id="WP_150656700.1">
    <property type="nucleotide sequence ID" value="NZ_CABVJH010000004.1"/>
</dbReference>
<dbReference type="Proteomes" id="UP000325645">
    <property type="component" value="Unassembled WGS sequence"/>
</dbReference>
<organism evidence="1 2">
    <name type="scientific">Pseudomonas fluorescens</name>
    <dbReference type="NCBI Taxonomy" id="294"/>
    <lineage>
        <taxon>Bacteria</taxon>
        <taxon>Pseudomonadati</taxon>
        <taxon>Pseudomonadota</taxon>
        <taxon>Gammaproteobacteria</taxon>
        <taxon>Pseudomonadales</taxon>
        <taxon>Pseudomonadaceae</taxon>
        <taxon>Pseudomonas</taxon>
    </lineage>
</organism>
<name>A0A5E7WAB1_PSEFL</name>